<protein>
    <recommendedName>
        <fullName evidence="3">Lipocalin-like domain-containing protein</fullName>
    </recommendedName>
</protein>
<evidence type="ECO:0000313" key="2">
    <source>
        <dbReference type="Proteomes" id="UP001059844"/>
    </source>
</evidence>
<reference evidence="1" key="1">
    <citation type="submission" date="2022-07" db="EMBL/GenBank/DDBJ databases">
        <title>Isolation, identification, and degradation of a PFOSA degrading strain from sewage treatment plant.</title>
        <authorList>
            <person name="Zhang L."/>
            <person name="Huo Y."/>
        </authorList>
    </citation>
    <scope>NUCLEOTIDE SEQUENCE</scope>
    <source>
        <strain evidence="1">C1</strain>
    </source>
</reference>
<dbReference type="RefSeq" id="WP_256550255.1">
    <property type="nucleotide sequence ID" value="NZ_CP101751.1"/>
</dbReference>
<dbReference type="EMBL" id="CP101751">
    <property type="protein sequence ID" value="UUC44576.1"/>
    <property type="molecule type" value="Genomic_DNA"/>
</dbReference>
<gene>
    <name evidence="1" type="ORF">NOX80_13150</name>
</gene>
<keyword evidence="2" id="KW-1185">Reference proteome</keyword>
<evidence type="ECO:0008006" key="3">
    <source>
        <dbReference type="Google" id="ProtNLM"/>
    </source>
</evidence>
<accession>A0ABY5IQK7</accession>
<evidence type="ECO:0000313" key="1">
    <source>
        <dbReference type="EMBL" id="UUC44576.1"/>
    </source>
</evidence>
<name>A0ABY5IQK7_9FLAO</name>
<dbReference type="Proteomes" id="UP001059844">
    <property type="component" value="Chromosome"/>
</dbReference>
<sequence>MISLSCKKESQLEDMLTSETKKWCLYLDDYEPGLPLLAYTIFHKNGSHELYYRVQNKETPVKKGKWYYSEKDSTLNWNGVNLKVQSIEQDTIFLKVKEHNILLINRK</sequence>
<organism evidence="1 2">
    <name type="scientific">Flavobacterium cerinum</name>
    <dbReference type="NCBI Taxonomy" id="2502784"/>
    <lineage>
        <taxon>Bacteria</taxon>
        <taxon>Pseudomonadati</taxon>
        <taxon>Bacteroidota</taxon>
        <taxon>Flavobacteriia</taxon>
        <taxon>Flavobacteriales</taxon>
        <taxon>Flavobacteriaceae</taxon>
        <taxon>Flavobacterium</taxon>
    </lineage>
</organism>
<proteinExistence type="predicted"/>